<evidence type="ECO:0000256" key="5">
    <source>
        <dbReference type="ARBA" id="ARBA00023591"/>
    </source>
</evidence>
<comment type="similarity">
    <text evidence="5">Belongs to the EXORDIUM family.</text>
</comment>
<evidence type="ECO:0000256" key="3">
    <source>
        <dbReference type="ARBA" id="ARBA00022525"/>
    </source>
</evidence>
<evidence type="ECO:0000256" key="4">
    <source>
        <dbReference type="ARBA" id="ARBA00022729"/>
    </source>
</evidence>
<dbReference type="EMBL" id="JAGKQH010000011">
    <property type="protein sequence ID" value="KAG6588350.1"/>
    <property type="molecule type" value="Genomic_DNA"/>
</dbReference>
<dbReference type="Pfam" id="PF04674">
    <property type="entry name" value="Phi_1"/>
    <property type="match status" value="1"/>
</dbReference>
<protein>
    <submittedName>
        <fullName evidence="6">Uncharacterized protein</fullName>
    </submittedName>
</protein>
<keyword evidence="7" id="KW-1185">Reference proteome</keyword>
<evidence type="ECO:0000313" key="6">
    <source>
        <dbReference type="EMBL" id="KAG6588350.1"/>
    </source>
</evidence>
<proteinExistence type="inferred from homology"/>
<dbReference type="PANTHER" id="PTHR31279:SF13">
    <property type="entry name" value="PROTEIN EXORDIUM-LIKE 6"/>
    <property type="match status" value="1"/>
</dbReference>
<keyword evidence="4" id="KW-0732">Signal</keyword>
<reference evidence="6 7" key="1">
    <citation type="journal article" date="2021" name="Hortic Res">
        <title>The domestication of Cucurbita argyrosperma as revealed by the genome of its wild relative.</title>
        <authorList>
            <person name="Barrera-Redondo J."/>
            <person name="Sanchez-de la Vega G."/>
            <person name="Aguirre-Liguori J.A."/>
            <person name="Castellanos-Morales G."/>
            <person name="Gutierrez-Guerrero Y.T."/>
            <person name="Aguirre-Dugua X."/>
            <person name="Aguirre-Planter E."/>
            <person name="Tenaillon M.I."/>
            <person name="Lira-Saade R."/>
            <person name="Eguiarte L.E."/>
        </authorList>
    </citation>
    <scope>NUCLEOTIDE SEQUENCE [LARGE SCALE GENOMIC DNA]</scope>
    <source>
        <strain evidence="6">JBR-2021</strain>
    </source>
</reference>
<dbReference type="PANTHER" id="PTHR31279">
    <property type="entry name" value="PROTEIN EXORDIUM-LIKE 5"/>
    <property type="match status" value="1"/>
</dbReference>
<name>A0AAV6MVF2_9ROSI</name>
<evidence type="ECO:0000256" key="1">
    <source>
        <dbReference type="ARBA" id="ARBA00004271"/>
    </source>
</evidence>
<comment type="subcellular location">
    <subcellularLocation>
        <location evidence="1">Secreted</location>
        <location evidence="1">Extracellular space</location>
        <location evidence="1">Apoplast</location>
    </subcellularLocation>
</comment>
<evidence type="ECO:0000313" key="7">
    <source>
        <dbReference type="Proteomes" id="UP000685013"/>
    </source>
</evidence>
<dbReference type="Proteomes" id="UP000685013">
    <property type="component" value="Chromosome 11"/>
</dbReference>
<sequence length="148" mass="15741">MAESGSGVPQQVSSWWRCSASYSPTAGNINVKGRDRGRSVHGEVCRSMESIDGAPYVIIGKTYETSAQEMGMDISTRDYGPAGAVLKPPSGDVATDAMVISMASGLAAVGNQPVQYGFFQLGQKASVIEAYTDFPGMSRGGLPWEHWE</sequence>
<dbReference type="AlphaFoldDB" id="A0AAV6MVF2"/>
<keyword evidence="3" id="KW-0964">Secreted</keyword>
<dbReference type="InterPro" id="IPR006766">
    <property type="entry name" value="EXORDIUM-like"/>
</dbReference>
<accession>A0AAV6MVF2</accession>
<gene>
    <name evidence="6" type="ORF">SDJN03_16915</name>
</gene>
<organism evidence="6 7">
    <name type="scientific">Cucurbita argyrosperma subsp. sororia</name>
    <dbReference type="NCBI Taxonomy" id="37648"/>
    <lineage>
        <taxon>Eukaryota</taxon>
        <taxon>Viridiplantae</taxon>
        <taxon>Streptophyta</taxon>
        <taxon>Embryophyta</taxon>
        <taxon>Tracheophyta</taxon>
        <taxon>Spermatophyta</taxon>
        <taxon>Magnoliopsida</taxon>
        <taxon>eudicotyledons</taxon>
        <taxon>Gunneridae</taxon>
        <taxon>Pentapetalae</taxon>
        <taxon>rosids</taxon>
        <taxon>fabids</taxon>
        <taxon>Cucurbitales</taxon>
        <taxon>Cucurbitaceae</taxon>
        <taxon>Cucurbiteae</taxon>
        <taxon>Cucurbita</taxon>
    </lineage>
</organism>
<feature type="non-terminal residue" evidence="6">
    <location>
        <position position="1"/>
    </location>
</feature>
<comment type="caution">
    <text evidence="6">The sequence shown here is derived from an EMBL/GenBank/DDBJ whole genome shotgun (WGS) entry which is preliminary data.</text>
</comment>
<dbReference type="GO" id="GO:0048046">
    <property type="term" value="C:apoplast"/>
    <property type="evidence" value="ECO:0007669"/>
    <property type="project" value="UniProtKB-SubCell"/>
</dbReference>
<feature type="non-terminal residue" evidence="6">
    <location>
        <position position="148"/>
    </location>
</feature>
<evidence type="ECO:0000256" key="2">
    <source>
        <dbReference type="ARBA" id="ARBA00022523"/>
    </source>
</evidence>
<keyword evidence="2" id="KW-0052">Apoplast</keyword>